<keyword evidence="1 6" id="KW-0597">Phosphoprotein</keyword>
<dbReference type="InterPro" id="IPR039420">
    <property type="entry name" value="WalR-like"/>
</dbReference>
<dbReference type="PROSITE" id="PS50110">
    <property type="entry name" value="RESPONSE_REGULATORY"/>
    <property type="match status" value="1"/>
</dbReference>
<dbReference type="GO" id="GO:0005829">
    <property type="term" value="C:cytosol"/>
    <property type="evidence" value="ECO:0007669"/>
    <property type="project" value="TreeGrafter"/>
</dbReference>
<dbReference type="SMART" id="SM00448">
    <property type="entry name" value="REC"/>
    <property type="match status" value="1"/>
</dbReference>
<accession>A0A0K6HCQ3</accession>
<evidence type="ECO:0000256" key="5">
    <source>
        <dbReference type="ARBA" id="ARBA00023163"/>
    </source>
</evidence>
<evidence type="ECO:0000256" key="6">
    <source>
        <dbReference type="PROSITE-ProRule" id="PRU00169"/>
    </source>
</evidence>
<dbReference type="SUPFAM" id="SSF52172">
    <property type="entry name" value="CheY-like"/>
    <property type="match status" value="1"/>
</dbReference>
<protein>
    <submittedName>
        <fullName evidence="8">Response regulator receiver domain</fullName>
    </submittedName>
</protein>
<dbReference type="GO" id="GO:0032993">
    <property type="term" value="C:protein-DNA complex"/>
    <property type="evidence" value="ECO:0007669"/>
    <property type="project" value="TreeGrafter"/>
</dbReference>
<evidence type="ECO:0000256" key="2">
    <source>
        <dbReference type="ARBA" id="ARBA00023012"/>
    </source>
</evidence>
<dbReference type="Pfam" id="PF00072">
    <property type="entry name" value="Response_reg"/>
    <property type="match status" value="1"/>
</dbReference>
<dbReference type="Proteomes" id="UP000182598">
    <property type="component" value="Unassembled WGS sequence"/>
</dbReference>
<feature type="domain" description="Response regulatory" evidence="7">
    <location>
        <begin position="6"/>
        <end position="123"/>
    </location>
</feature>
<dbReference type="RefSeq" id="WP_055439954.1">
    <property type="nucleotide sequence ID" value="NZ_CYHB01000012.1"/>
</dbReference>
<evidence type="ECO:0000313" key="8">
    <source>
        <dbReference type="EMBL" id="CUA88765.1"/>
    </source>
</evidence>
<dbReference type="GO" id="GO:0006355">
    <property type="term" value="P:regulation of DNA-templated transcription"/>
    <property type="evidence" value="ECO:0007669"/>
    <property type="project" value="TreeGrafter"/>
</dbReference>
<dbReference type="AlphaFoldDB" id="A0A0K6HCQ3"/>
<reference evidence="9" key="1">
    <citation type="submission" date="2015-08" db="EMBL/GenBank/DDBJ databases">
        <authorList>
            <person name="Varghese N."/>
        </authorList>
    </citation>
    <scope>NUCLEOTIDE SEQUENCE [LARGE SCALE GENOMIC DNA]</scope>
    <source>
        <strain evidence="9">DSM 27808</strain>
    </source>
</reference>
<dbReference type="InterPro" id="IPR011006">
    <property type="entry name" value="CheY-like_superfamily"/>
</dbReference>
<dbReference type="GO" id="GO:0000976">
    <property type="term" value="F:transcription cis-regulatory region binding"/>
    <property type="evidence" value="ECO:0007669"/>
    <property type="project" value="TreeGrafter"/>
</dbReference>
<organism evidence="8 9">
    <name type="scientific">Pseudidiomarina woesei</name>
    <dbReference type="NCBI Taxonomy" id="1381080"/>
    <lineage>
        <taxon>Bacteria</taxon>
        <taxon>Pseudomonadati</taxon>
        <taxon>Pseudomonadota</taxon>
        <taxon>Gammaproteobacteria</taxon>
        <taxon>Alteromonadales</taxon>
        <taxon>Idiomarinaceae</taxon>
        <taxon>Pseudidiomarina</taxon>
    </lineage>
</organism>
<evidence type="ECO:0000256" key="1">
    <source>
        <dbReference type="ARBA" id="ARBA00022553"/>
    </source>
</evidence>
<dbReference type="PANTHER" id="PTHR48111:SF4">
    <property type="entry name" value="DNA-BINDING DUAL TRANSCRIPTIONAL REGULATOR OMPR"/>
    <property type="match status" value="1"/>
</dbReference>
<keyword evidence="5" id="KW-0804">Transcription</keyword>
<keyword evidence="3" id="KW-0805">Transcription regulation</keyword>
<name>A0A0K6HCQ3_9GAMM</name>
<dbReference type="EMBL" id="CYHB01000012">
    <property type="protein sequence ID" value="CUA88765.1"/>
    <property type="molecule type" value="Genomic_DNA"/>
</dbReference>
<evidence type="ECO:0000259" key="7">
    <source>
        <dbReference type="PROSITE" id="PS50110"/>
    </source>
</evidence>
<gene>
    <name evidence="8" type="ORF">Ga0061064_2325</name>
</gene>
<keyword evidence="4" id="KW-0238">DNA-binding</keyword>
<dbReference type="Gene3D" id="3.40.50.2300">
    <property type="match status" value="1"/>
</dbReference>
<dbReference type="GO" id="GO:0000156">
    <property type="term" value="F:phosphorelay response regulator activity"/>
    <property type="evidence" value="ECO:0007669"/>
    <property type="project" value="TreeGrafter"/>
</dbReference>
<evidence type="ECO:0000256" key="4">
    <source>
        <dbReference type="ARBA" id="ARBA00023125"/>
    </source>
</evidence>
<evidence type="ECO:0000313" key="9">
    <source>
        <dbReference type="Proteomes" id="UP000182598"/>
    </source>
</evidence>
<keyword evidence="9" id="KW-1185">Reference proteome</keyword>
<feature type="modified residue" description="4-aspartylphosphate" evidence="6">
    <location>
        <position position="56"/>
    </location>
</feature>
<dbReference type="InterPro" id="IPR001789">
    <property type="entry name" value="Sig_transdc_resp-reg_receiver"/>
</dbReference>
<dbReference type="PANTHER" id="PTHR48111">
    <property type="entry name" value="REGULATOR OF RPOS"/>
    <property type="match status" value="1"/>
</dbReference>
<sequence>MNHKKQILVAEHDTTLRELLEYLLQRQGYAIESVSDGEFAKRQLMSHKTYDLVILDLLLPIVSGSQLLKWLRDYETHRHMPVLILTDLQDDDDIADALDAGADDYMIKPFQPKELQARIRKLLRIKKD</sequence>
<keyword evidence="2" id="KW-0902">Two-component regulatory system</keyword>
<proteinExistence type="predicted"/>
<evidence type="ECO:0000256" key="3">
    <source>
        <dbReference type="ARBA" id="ARBA00023015"/>
    </source>
</evidence>